<evidence type="ECO:0000313" key="2">
    <source>
        <dbReference type="EMBL" id="KAA5604634.1"/>
    </source>
</evidence>
<reference evidence="2 3" key="1">
    <citation type="submission" date="2019-09" db="EMBL/GenBank/DDBJ databases">
        <title>Genome sequence of Roseospira marina, one of the more divergent members of the non-sulfur purple photosynthetic bacterial family, the Rhodospirillaceae.</title>
        <authorList>
            <person name="Meyer T."/>
            <person name="Kyndt J."/>
        </authorList>
    </citation>
    <scope>NUCLEOTIDE SEQUENCE [LARGE SCALE GENOMIC DNA]</scope>
    <source>
        <strain evidence="2 3">DSM 15113</strain>
    </source>
</reference>
<keyword evidence="1" id="KW-1133">Transmembrane helix</keyword>
<evidence type="ECO:0000313" key="3">
    <source>
        <dbReference type="Proteomes" id="UP000324065"/>
    </source>
</evidence>
<feature type="transmembrane region" description="Helical" evidence="1">
    <location>
        <begin position="35"/>
        <end position="57"/>
    </location>
</feature>
<keyword evidence="1" id="KW-0812">Transmembrane</keyword>
<comment type="caution">
    <text evidence="2">The sequence shown here is derived from an EMBL/GenBank/DDBJ whole genome shotgun (WGS) entry which is preliminary data.</text>
</comment>
<organism evidence="2 3">
    <name type="scientific">Roseospira marina</name>
    <dbReference type="NCBI Taxonomy" id="140057"/>
    <lineage>
        <taxon>Bacteria</taxon>
        <taxon>Pseudomonadati</taxon>
        <taxon>Pseudomonadota</taxon>
        <taxon>Alphaproteobacteria</taxon>
        <taxon>Rhodospirillales</taxon>
        <taxon>Rhodospirillaceae</taxon>
        <taxon>Roseospira</taxon>
    </lineage>
</organism>
<dbReference type="EMBL" id="VWPJ01000015">
    <property type="protein sequence ID" value="KAA5604634.1"/>
    <property type="molecule type" value="Genomic_DNA"/>
</dbReference>
<evidence type="ECO:0000256" key="1">
    <source>
        <dbReference type="SAM" id="Phobius"/>
    </source>
</evidence>
<proteinExistence type="predicted"/>
<protein>
    <submittedName>
        <fullName evidence="2">Uncharacterized protein</fullName>
    </submittedName>
</protein>
<keyword evidence="3" id="KW-1185">Reference proteome</keyword>
<sequence>MIAIRLSFFAVALVFALLGLFQAWQAVTVLGMLDGALGGVIAALAGLGCFVAAIGTVKVTLDLKRP</sequence>
<name>A0A5M6I8Q4_9PROT</name>
<gene>
    <name evidence="2" type="ORF">F1188_14555</name>
</gene>
<accession>A0A5M6I8Q4</accession>
<dbReference type="Proteomes" id="UP000324065">
    <property type="component" value="Unassembled WGS sequence"/>
</dbReference>
<dbReference type="RefSeq" id="WP_150063173.1">
    <property type="nucleotide sequence ID" value="NZ_JACHII010000011.1"/>
</dbReference>
<dbReference type="AlphaFoldDB" id="A0A5M6I8Q4"/>
<keyword evidence="1" id="KW-0472">Membrane</keyword>